<evidence type="ECO:0000313" key="2">
    <source>
        <dbReference type="EMBL" id="OGM99014.1"/>
    </source>
</evidence>
<evidence type="ECO:0000256" key="1">
    <source>
        <dbReference type="SAM" id="Phobius"/>
    </source>
</evidence>
<name>A0A1F8EDR9_9BACT</name>
<dbReference type="STRING" id="1802661.A2649_01490"/>
<proteinExistence type="predicted"/>
<evidence type="ECO:0000313" key="3">
    <source>
        <dbReference type="Proteomes" id="UP000176893"/>
    </source>
</evidence>
<dbReference type="EMBL" id="MGJB01000006">
    <property type="protein sequence ID" value="OGM99014.1"/>
    <property type="molecule type" value="Genomic_DNA"/>
</dbReference>
<feature type="transmembrane region" description="Helical" evidence="1">
    <location>
        <begin position="12"/>
        <end position="33"/>
    </location>
</feature>
<comment type="caution">
    <text evidence="2">The sequence shown here is derived from an EMBL/GenBank/DDBJ whole genome shotgun (WGS) entry which is preliminary data.</text>
</comment>
<protein>
    <submittedName>
        <fullName evidence="2">Uncharacterized protein</fullName>
    </submittedName>
</protein>
<keyword evidence="1" id="KW-0472">Membrane</keyword>
<organism evidence="2 3">
    <name type="scientific">Candidatus Yanofskybacteria bacterium RIFCSPHIGHO2_01_FULL_41_26</name>
    <dbReference type="NCBI Taxonomy" id="1802661"/>
    <lineage>
        <taxon>Bacteria</taxon>
        <taxon>Candidatus Yanofskyibacteriota</taxon>
    </lineage>
</organism>
<dbReference type="Proteomes" id="UP000176893">
    <property type="component" value="Unassembled WGS sequence"/>
</dbReference>
<sequence length="122" mass="12974">MKHKTQKGSILIYSVLILGVILSTTLALGNILLPRLKTAGNAINSAVAEYAADSALEWCLYTQRGKLPATGQPVMANGATFAVYFPGSANTVATCASAEIPLNHRVVGTYRGVSRSFIVQEY</sequence>
<reference evidence="2 3" key="1">
    <citation type="journal article" date="2016" name="Nat. Commun.">
        <title>Thousands of microbial genomes shed light on interconnected biogeochemical processes in an aquifer system.</title>
        <authorList>
            <person name="Anantharaman K."/>
            <person name="Brown C.T."/>
            <person name="Hug L.A."/>
            <person name="Sharon I."/>
            <person name="Castelle C.J."/>
            <person name="Probst A.J."/>
            <person name="Thomas B.C."/>
            <person name="Singh A."/>
            <person name="Wilkins M.J."/>
            <person name="Karaoz U."/>
            <person name="Brodie E.L."/>
            <person name="Williams K.H."/>
            <person name="Hubbard S.S."/>
            <person name="Banfield J.F."/>
        </authorList>
    </citation>
    <scope>NUCLEOTIDE SEQUENCE [LARGE SCALE GENOMIC DNA]</scope>
</reference>
<dbReference type="AlphaFoldDB" id="A0A1F8EDR9"/>
<gene>
    <name evidence="2" type="ORF">A2649_01490</name>
</gene>
<accession>A0A1F8EDR9</accession>
<keyword evidence="1" id="KW-0812">Transmembrane</keyword>
<keyword evidence="1" id="KW-1133">Transmembrane helix</keyword>